<dbReference type="InterPro" id="IPR002491">
    <property type="entry name" value="ABC_transptr_periplasmic_BD"/>
</dbReference>
<dbReference type="EMBL" id="JANFAV010000002">
    <property type="protein sequence ID" value="MCW6534268.1"/>
    <property type="molecule type" value="Genomic_DNA"/>
</dbReference>
<dbReference type="AlphaFoldDB" id="A0AA41ZEJ2"/>
<name>A0AA41ZEJ2_9SPHN</name>
<accession>A0AA41ZEJ2</accession>
<comment type="caution">
    <text evidence="2">The sequence shown here is derived from an EMBL/GenBank/DDBJ whole genome shotgun (WGS) entry which is preliminary data.</text>
</comment>
<evidence type="ECO:0000313" key="2">
    <source>
        <dbReference type="EMBL" id="MCW6534268.1"/>
    </source>
</evidence>
<keyword evidence="3" id="KW-1185">Reference proteome</keyword>
<gene>
    <name evidence="2" type="ORF">NEE01_05650</name>
</gene>
<sequence length="296" mass="31555">MSANHPSLSRRDAGWLLLAAGAAAALPARGLAAGPGNRVVCVSKQINEFIFDIGAQSHLVARDLTSIYPPQITRLTSVGYHRALSAEGIISMRPSVLLTDGNVGPDPVLVQVRSVGIPIETMAPGETLQTAQQLMLRLGRYFGREAAAKTIVARWQAGMKTALAAVAPYAKAPKPRVLMIHFGQIGNTYLGLTRGSAADQIINWAGGVNALDQMGGMARLTPEIIARAAPDIIIATDVGFDRYGSPAKFRDLPGVGLTPAAKALRIHRIFETEIMYFGPRTPAALRKIAGWLHPGR</sequence>
<proteinExistence type="predicted"/>
<evidence type="ECO:0000313" key="3">
    <source>
        <dbReference type="Proteomes" id="UP001165565"/>
    </source>
</evidence>
<dbReference type="Proteomes" id="UP001165565">
    <property type="component" value="Unassembled WGS sequence"/>
</dbReference>
<dbReference type="PROSITE" id="PS50983">
    <property type="entry name" value="FE_B12_PBP"/>
    <property type="match status" value="1"/>
</dbReference>
<dbReference type="Pfam" id="PF01497">
    <property type="entry name" value="Peripla_BP_2"/>
    <property type="match status" value="1"/>
</dbReference>
<evidence type="ECO:0000259" key="1">
    <source>
        <dbReference type="PROSITE" id="PS50983"/>
    </source>
</evidence>
<dbReference type="PANTHER" id="PTHR30535">
    <property type="entry name" value="VITAMIN B12-BINDING PROTEIN"/>
    <property type="match status" value="1"/>
</dbReference>
<reference evidence="2" key="1">
    <citation type="submission" date="2022-06" db="EMBL/GenBank/DDBJ databases">
        <title>Sphingomonas sp. nov. isolated from rhizosphere soil of tomato.</title>
        <authorList>
            <person name="Dong H."/>
            <person name="Gao R."/>
        </authorList>
    </citation>
    <scope>NUCLEOTIDE SEQUENCE</scope>
    <source>
        <strain evidence="2">MMSM24</strain>
    </source>
</reference>
<dbReference type="PANTHER" id="PTHR30535:SF4">
    <property type="entry name" value="HEMIN-BINDING PERIPLASMIC PROTEIN HMUT"/>
    <property type="match status" value="1"/>
</dbReference>
<dbReference type="InterPro" id="IPR050902">
    <property type="entry name" value="ABC_Transporter_SBP"/>
</dbReference>
<feature type="domain" description="Fe/B12 periplasmic-binding" evidence="1">
    <location>
        <begin position="38"/>
        <end position="296"/>
    </location>
</feature>
<dbReference type="SUPFAM" id="SSF53807">
    <property type="entry name" value="Helical backbone' metal receptor"/>
    <property type="match status" value="1"/>
</dbReference>
<protein>
    <submittedName>
        <fullName evidence="2">ABC transporter substrate-binding protein</fullName>
    </submittedName>
</protein>
<dbReference type="Gene3D" id="3.40.50.1980">
    <property type="entry name" value="Nitrogenase molybdenum iron protein domain"/>
    <property type="match status" value="2"/>
</dbReference>
<organism evidence="2 3">
    <name type="scientific">Sphingomonas lycopersici</name>
    <dbReference type="NCBI Taxonomy" id="2951807"/>
    <lineage>
        <taxon>Bacteria</taxon>
        <taxon>Pseudomonadati</taxon>
        <taxon>Pseudomonadota</taxon>
        <taxon>Alphaproteobacteria</taxon>
        <taxon>Sphingomonadales</taxon>
        <taxon>Sphingomonadaceae</taxon>
        <taxon>Sphingomonas</taxon>
    </lineage>
</organism>
<dbReference type="RefSeq" id="WP_265268197.1">
    <property type="nucleotide sequence ID" value="NZ_JANFAV010000002.1"/>
</dbReference>